<gene>
    <name evidence="15" type="ORF">FA13DRAFT_1408126</name>
</gene>
<dbReference type="EMBL" id="QPFP01000076">
    <property type="protein sequence ID" value="TEB23607.1"/>
    <property type="molecule type" value="Genomic_DNA"/>
</dbReference>
<dbReference type="Gene3D" id="3.30.70.330">
    <property type="match status" value="1"/>
</dbReference>
<dbReference type="SMART" id="SM00647">
    <property type="entry name" value="IBR"/>
    <property type="match status" value="2"/>
</dbReference>
<dbReference type="CDD" id="cd20335">
    <property type="entry name" value="BRcat_RBR"/>
    <property type="match status" value="1"/>
</dbReference>
<dbReference type="Pfam" id="PF13923">
    <property type="entry name" value="zf-C3HC4_2"/>
    <property type="match status" value="1"/>
</dbReference>
<dbReference type="InterPro" id="IPR035979">
    <property type="entry name" value="RBD_domain_sf"/>
</dbReference>
<evidence type="ECO:0000256" key="4">
    <source>
        <dbReference type="ARBA" id="ARBA00022737"/>
    </source>
</evidence>
<organism evidence="15 16">
    <name type="scientific">Coprinellus micaceus</name>
    <name type="common">Glistening ink-cap mushroom</name>
    <name type="synonym">Coprinus micaceus</name>
    <dbReference type="NCBI Taxonomy" id="71717"/>
    <lineage>
        <taxon>Eukaryota</taxon>
        <taxon>Fungi</taxon>
        <taxon>Dikarya</taxon>
        <taxon>Basidiomycota</taxon>
        <taxon>Agaricomycotina</taxon>
        <taxon>Agaricomycetes</taxon>
        <taxon>Agaricomycetidae</taxon>
        <taxon>Agaricales</taxon>
        <taxon>Agaricineae</taxon>
        <taxon>Psathyrellaceae</taxon>
        <taxon>Coprinellus</taxon>
    </lineage>
</organism>
<dbReference type="InterPro" id="IPR044066">
    <property type="entry name" value="TRIAD_supradom"/>
</dbReference>
<dbReference type="GO" id="GO:0004842">
    <property type="term" value="F:ubiquitin-protein transferase activity"/>
    <property type="evidence" value="ECO:0007669"/>
    <property type="project" value="TreeGrafter"/>
</dbReference>
<evidence type="ECO:0000256" key="6">
    <source>
        <dbReference type="ARBA" id="ARBA00022786"/>
    </source>
</evidence>
<keyword evidence="16" id="KW-1185">Reference proteome</keyword>
<comment type="caution">
    <text evidence="15">The sequence shown here is derived from an EMBL/GenBank/DDBJ whole genome shotgun (WGS) entry which is preliminary data.</text>
</comment>
<dbReference type="InterPro" id="IPR013083">
    <property type="entry name" value="Znf_RING/FYVE/PHD"/>
</dbReference>
<dbReference type="PROSITE" id="PS50102">
    <property type="entry name" value="RRM"/>
    <property type="match status" value="1"/>
</dbReference>
<dbReference type="GO" id="GO:0008270">
    <property type="term" value="F:zinc ion binding"/>
    <property type="evidence" value="ECO:0007669"/>
    <property type="project" value="UniProtKB-KW"/>
</dbReference>
<comment type="pathway">
    <text evidence="1">Protein modification; protein ubiquitination.</text>
</comment>
<dbReference type="Proteomes" id="UP000298030">
    <property type="component" value="Unassembled WGS sequence"/>
</dbReference>
<protein>
    <recommendedName>
        <fullName evidence="17">RING-type E3 ubiquitin transferase</fullName>
    </recommendedName>
</protein>
<dbReference type="Gene3D" id="3.30.1370.210">
    <property type="match status" value="1"/>
</dbReference>
<dbReference type="InterPro" id="IPR000571">
    <property type="entry name" value="Znf_CCCH"/>
</dbReference>
<feature type="region of interest" description="Disordered" evidence="10">
    <location>
        <begin position="72"/>
        <end position="91"/>
    </location>
</feature>
<feature type="domain" description="RING-type" evidence="11">
    <location>
        <begin position="629"/>
        <end position="670"/>
    </location>
</feature>
<proteinExistence type="predicted"/>
<evidence type="ECO:0000256" key="9">
    <source>
        <dbReference type="PROSITE-ProRule" id="PRU00723"/>
    </source>
</evidence>
<evidence type="ECO:0000256" key="8">
    <source>
        <dbReference type="PROSITE-ProRule" id="PRU00176"/>
    </source>
</evidence>
<evidence type="ECO:0000256" key="5">
    <source>
        <dbReference type="ARBA" id="ARBA00022771"/>
    </source>
</evidence>
<feature type="domain" description="RING-type" evidence="14">
    <location>
        <begin position="625"/>
        <end position="857"/>
    </location>
</feature>
<keyword evidence="2" id="KW-0808">Transferase</keyword>
<keyword evidence="3 9" id="KW-0479">Metal-binding</keyword>
<keyword evidence="6" id="KW-0833">Ubl conjugation pathway</keyword>
<name>A0A4Y7SNZ7_COPMI</name>
<dbReference type="PANTHER" id="PTHR22770:SF13">
    <property type="entry name" value="RING-TYPE DOMAIN-CONTAINING PROTEIN"/>
    <property type="match status" value="1"/>
</dbReference>
<accession>A0A4Y7SNZ7</accession>
<dbReference type="PROSITE" id="PS51873">
    <property type="entry name" value="TRIAD"/>
    <property type="match status" value="1"/>
</dbReference>
<evidence type="ECO:0008006" key="17">
    <source>
        <dbReference type="Google" id="ProtNLM"/>
    </source>
</evidence>
<keyword evidence="5 9" id="KW-0863">Zinc-finger</keyword>
<dbReference type="InterPro" id="IPR012677">
    <property type="entry name" value="Nucleotide-bd_a/b_plait_sf"/>
</dbReference>
<dbReference type="InterPro" id="IPR002867">
    <property type="entry name" value="IBR_dom"/>
</dbReference>
<reference evidence="15 16" key="1">
    <citation type="journal article" date="2019" name="Nat. Ecol. Evol.">
        <title>Megaphylogeny resolves global patterns of mushroom evolution.</title>
        <authorList>
            <person name="Varga T."/>
            <person name="Krizsan K."/>
            <person name="Foldi C."/>
            <person name="Dima B."/>
            <person name="Sanchez-Garcia M."/>
            <person name="Sanchez-Ramirez S."/>
            <person name="Szollosi G.J."/>
            <person name="Szarkandi J.G."/>
            <person name="Papp V."/>
            <person name="Albert L."/>
            <person name="Andreopoulos W."/>
            <person name="Angelini C."/>
            <person name="Antonin V."/>
            <person name="Barry K.W."/>
            <person name="Bougher N.L."/>
            <person name="Buchanan P."/>
            <person name="Buyck B."/>
            <person name="Bense V."/>
            <person name="Catcheside P."/>
            <person name="Chovatia M."/>
            <person name="Cooper J."/>
            <person name="Damon W."/>
            <person name="Desjardin D."/>
            <person name="Finy P."/>
            <person name="Geml J."/>
            <person name="Haridas S."/>
            <person name="Hughes K."/>
            <person name="Justo A."/>
            <person name="Karasinski D."/>
            <person name="Kautmanova I."/>
            <person name="Kiss B."/>
            <person name="Kocsube S."/>
            <person name="Kotiranta H."/>
            <person name="LaButti K.M."/>
            <person name="Lechner B.E."/>
            <person name="Liimatainen K."/>
            <person name="Lipzen A."/>
            <person name="Lukacs Z."/>
            <person name="Mihaltcheva S."/>
            <person name="Morgado L.N."/>
            <person name="Niskanen T."/>
            <person name="Noordeloos M.E."/>
            <person name="Ohm R.A."/>
            <person name="Ortiz-Santana B."/>
            <person name="Ovrebo C."/>
            <person name="Racz N."/>
            <person name="Riley R."/>
            <person name="Savchenko A."/>
            <person name="Shiryaev A."/>
            <person name="Soop K."/>
            <person name="Spirin V."/>
            <person name="Szebenyi C."/>
            <person name="Tomsovsky M."/>
            <person name="Tulloss R.E."/>
            <person name="Uehling J."/>
            <person name="Grigoriev I.V."/>
            <person name="Vagvolgyi C."/>
            <person name="Papp T."/>
            <person name="Martin F.M."/>
            <person name="Miettinen O."/>
            <person name="Hibbett D.S."/>
            <person name="Nagy L.G."/>
        </authorList>
    </citation>
    <scope>NUCLEOTIDE SEQUENCE [LARGE SCALE GENOMIC DNA]</scope>
    <source>
        <strain evidence="15 16">FP101781</strain>
    </source>
</reference>
<evidence type="ECO:0000256" key="3">
    <source>
        <dbReference type="ARBA" id="ARBA00022723"/>
    </source>
</evidence>
<dbReference type="GO" id="GO:0003723">
    <property type="term" value="F:RNA binding"/>
    <property type="evidence" value="ECO:0007669"/>
    <property type="project" value="UniProtKB-UniRule"/>
</dbReference>
<evidence type="ECO:0000313" key="15">
    <source>
        <dbReference type="EMBL" id="TEB23607.1"/>
    </source>
</evidence>
<keyword evidence="8" id="KW-0694">RNA-binding</keyword>
<dbReference type="SUPFAM" id="SSF57850">
    <property type="entry name" value="RING/U-box"/>
    <property type="match status" value="2"/>
</dbReference>
<feature type="domain" description="C3H1-type" evidence="13">
    <location>
        <begin position="92"/>
        <end position="119"/>
    </location>
</feature>
<dbReference type="GO" id="GO:0043130">
    <property type="term" value="F:ubiquitin binding"/>
    <property type="evidence" value="ECO:0007669"/>
    <property type="project" value="TreeGrafter"/>
</dbReference>
<evidence type="ECO:0000256" key="10">
    <source>
        <dbReference type="SAM" id="MobiDB-lite"/>
    </source>
</evidence>
<feature type="domain" description="C3H1-type" evidence="13">
    <location>
        <begin position="40"/>
        <end position="67"/>
    </location>
</feature>
<dbReference type="CDD" id="cd00590">
    <property type="entry name" value="RRM_SF"/>
    <property type="match status" value="1"/>
</dbReference>
<dbReference type="SMART" id="SM00356">
    <property type="entry name" value="ZnF_C3H1"/>
    <property type="match status" value="2"/>
</dbReference>
<evidence type="ECO:0000256" key="7">
    <source>
        <dbReference type="ARBA" id="ARBA00022833"/>
    </source>
</evidence>
<evidence type="ECO:0000256" key="2">
    <source>
        <dbReference type="ARBA" id="ARBA00022679"/>
    </source>
</evidence>
<dbReference type="InterPro" id="IPR051628">
    <property type="entry name" value="LUBAC_E3_Ligases"/>
</dbReference>
<evidence type="ECO:0000259" key="11">
    <source>
        <dbReference type="PROSITE" id="PS50089"/>
    </source>
</evidence>
<evidence type="ECO:0000313" key="16">
    <source>
        <dbReference type="Proteomes" id="UP000298030"/>
    </source>
</evidence>
<dbReference type="Gene3D" id="3.30.40.10">
    <property type="entry name" value="Zinc/RING finger domain, C3HC4 (zinc finger)"/>
    <property type="match status" value="1"/>
</dbReference>
<dbReference type="PANTHER" id="PTHR22770">
    <property type="entry name" value="UBIQUITIN CONJUGATING ENZYME 7 INTERACTING PROTEIN-RELATED"/>
    <property type="match status" value="1"/>
</dbReference>
<keyword evidence="4" id="KW-0677">Repeat</keyword>
<dbReference type="Pfam" id="PF22191">
    <property type="entry name" value="IBR_1"/>
    <property type="match status" value="1"/>
</dbReference>
<dbReference type="AlphaFoldDB" id="A0A4Y7SNZ7"/>
<dbReference type="STRING" id="71717.A0A4Y7SNZ7"/>
<keyword evidence="7 9" id="KW-0862">Zinc</keyword>
<feature type="zinc finger region" description="C3H1-type" evidence="9">
    <location>
        <begin position="92"/>
        <end position="119"/>
    </location>
</feature>
<evidence type="ECO:0000259" key="14">
    <source>
        <dbReference type="PROSITE" id="PS51873"/>
    </source>
</evidence>
<feature type="zinc finger region" description="C3H1-type" evidence="9">
    <location>
        <begin position="40"/>
        <end position="67"/>
    </location>
</feature>
<dbReference type="PROSITE" id="PS50103">
    <property type="entry name" value="ZF_C3H1"/>
    <property type="match status" value="2"/>
</dbReference>
<dbReference type="Pfam" id="PF01485">
    <property type="entry name" value="IBR"/>
    <property type="match status" value="1"/>
</dbReference>
<dbReference type="GO" id="GO:0097039">
    <property type="term" value="P:protein linear polyubiquitination"/>
    <property type="evidence" value="ECO:0007669"/>
    <property type="project" value="TreeGrafter"/>
</dbReference>
<evidence type="ECO:0000256" key="1">
    <source>
        <dbReference type="ARBA" id="ARBA00004906"/>
    </source>
</evidence>
<dbReference type="InterPro" id="IPR000504">
    <property type="entry name" value="RRM_dom"/>
</dbReference>
<sequence>MPFKGMKRRCLHNPRRHSPFLLPPLSYRQGFATTAQAGSPYPPDTCNLWLKGRCWRGKACHYLHPEIKTEGQVASPSISTSNPQLAQRHQRPPLDEACRDWLRGLCQKGPRCVRVHGDLEYDETRPRRSLIQVPARTIPEMFSTVIYKHIKIQVTEGFEVVEVVTGFETSWIYIGNVPRRVQHERLATLLKNYGELIDLRVPESSGPFVVAKARFVDAATASKVCSVVDGLEAFGSTLTAKLSISVNSDARVRLNDTSVRIKWEAPSKTAYVGFNTKESYTNAMGKCRSTPLGKHLLRAAAHTGIPAVGRFSLRVDAVPADVDVEGLKEFLGANAVMWGQTNYTSSVKALNGIQKMVTESGTDVLDFNVIPPPFKGGIVVAWAHLATPAEAKKLCDYMHARKPNFTGHTRIFAHHVQSLEYTLPKDVYERVRRDIDALAASAWRMGHFTVVSKVLPLAVLVRLGAEETQGLSTLKTELDVILSGEIVREDGKVVWDRFFPHLAGQTFIAALQREHAPITIQVDRVRKHIRLFGASAGRLAVRMKIMEKVEALRKQSVHTIPLDARMLGVFMNEGLARFSEVGDDCVQLDLWNRSLVVRGDQHTYNAVRDSVNRTRRSFVSTRNPAVVECPVCFDEVSTPITLCCGHSWCKTCIIRYMMTAVDQKVFPLTCLGDDAKCQEKIPLSCGKQLLPPPDFEALIEASFSTYIHRRLDEFSYCPTPDCQQIYRRLPLVNPPQQPPKIQKSNSSPPSQTPSVSVGTVLQCPSCLVRICASCQTEAHDGLACVRPGDADSLFEEWMKNNGVKPCPGCKMPIEKIMGCHHVTCTVCSIHVCWLCLTPFHNGAGVYSHMLAVHGSFV</sequence>
<dbReference type="OrthoDB" id="10009520at2759"/>
<dbReference type="GO" id="GO:0043161">
    <property type="term" value="P:proteasome-mediated ubiquitin-dependent protein catabolic process"/>
    <property type="evidence" value="ECO:0007669"/>
    <property type="project" value="TreeGrafter"/>
</dbReference>
<dbReference type="InterPro" id="IPR001841">
    <property type="entry name" value="Znf_RING"/>
</dbReference>
<dbReference type="SUPFAM" id="SSF54928">
    <property type="entry name" value="RNA-binding domain, RBD"/>
    <property type="match status" value="1"/>
</dbReference>
<dbReference type="PROSITE" id="PS50089">
    <property type="entry name" value="ZF_RING_2"/>
    <property type="match status" value="1"/>
</dbReference>
<feature type="domain" description="RRM" evidence="12">
    <location>
        <begin position="170"/>
        <end position="245"/>
    </location>
</feature>
<feature type="compositionally biased region" description="Polar residues" evidence="10">
    <location>
        <begin position="72"/>
        <end position="87"/>
    </location>
</feature>
<dbReference type="GO" id="GO:0000151">
    <property type="term" value="C:ubiquitin ligase complex"/>
    <property type="evidence" value="ECO:0007669"/>
    <property type="project" value="TreeGrafter"/>
</dbReference>
<dbReference type="Gene3D" id="1.20.120.1750">
    <property type="match status" value="1"/>
</dbReference>
<evidence type="ECO:0000259" key="13">
    <source>
        <dbReference type="PROSITE" id="PS50103"/>
    </source>
</evidence>
<evidence type="ECO:0000259" key="12">
    <source>
        <dbReference type="PROSITE" id="PS50102"/>
    </source>
</evidence>